<evidence type="ECO:0000313" key="2">
    <source>
        <dbReference type="Proteomes" id="UP000536624"/>
    </source>
</evidence>
<evidence type="ECO:0000313" key="1">
    <source>
        <dbReference type="EMBL" id="NIY64348.1"/>
    </source>
</evidence>
<reference evidence="1 2" key="1">
    <citation type="submission" date="2020-02" db="EMBL/GenBank/DDBJ databases">
        <title>Streptomyces malaysiensis DSM14702 (JHCC583434, PFL_A843) Genome sequencing and assembly.</title>
        <authorList>
            <person name="Samborskyy M."/>
        </authorList>
    </citation>
    <scope>NUCLEOTIDE SEQUENCE [LARGE SCALE GENOMIC DNA]</scope>
    <source>
        <strain evidence="1 2">DSM 14702</strain>
    </source>
</reference>
<comment type="caution">
    <text evidence="1">The sequence shown here is derived from an EMBL/GenBank/DDBJ whole genome shotgun (WGS) entry which is preliminary data.</text>
</comment>
<protein>
    <recommendedName>
        <fullName evidence="3">Ferritin-like domain-containing protein</fullName>
    </recommendedName>
</protein>
<dbReference type="InterPro" id="IPR009078">
    <property type="entry name" value="Ferritin-like_SF"/>
</dbReference>
<proteinExistence type="predicted"/>
<dbReference type="Proteomes" id="UP000536624">
    <property type="component" value="Unassembled WGS sequence"/>
</dbReference>
<name>A0A7X5X0F0_STRMQ</name>
<dbReference type="CDD" id="cd00657">
    <property type="entry name" value="Ferritin_like"/>
    <property type="match status" value="1"/>
</dbReference>
<gene>
    <name evidence="1" type="ORF">SMALB_2309</name>
</gene>
<sequence>MRGPCAAPGRMSARKRTAALDKRTEVAAMLSAKSVFQEILDNDESFRLFCSVAASGEAQGGWENGRIAALVPESRRDLAPKIARHGTDEDKHGRIFNALLRKRGLEPMEVPRETDYTMLLEARGIGLAHDKLRRDEPLTDHDIVIYLAHSRVTEQRAAAQMTMLCRYFGDHPDLGRAVRMIADDEDNHLAYCHEELLRMAAAGYGRTIQRTLRESALVEMGVYRDVSLAVMAQMGRVLGWSRAKSAPLAAGIRALYAYERLGGWRRMVSLRMPERRNALGGPAQRASGASEAPELV</sequence>
<accession>A0A7X5X0F0</accession>
<evidence type="ECO:0008006" key="3">
    <source>
        <dbReference type="Google" id="ProtNLM"/>
    </source>
</evidence>
<dbReference type="EMBL" id="JAALLH010000001">
    <property type="protein sequence ID" value="NIY64348.1"/>
    <property type="molecule type" value="Genomic_DNA"/>
</dbReference>
<organism evidence="1 2">
    <name type="scientific">Streptomyces malaysiensis</name>
    <dbReference type="NCBI Taxonomy" id="92644"/>
    <lineage>
        <taxon>Bacteria</taxon>
        <taxon>Bacillati</taxon>
        <taxon>Actinomycetota</taxon>
        <taxon>Actinomycetes</taxon>
        <taxon>Kitasatosporales</taxon>
        <taxon>Streptomycetaceae</taxon>
        <taxon>Streptomyces</taxon>
        <taxon>Streptomyces violaceusniger group</taxon>
    </lineage>
</organism>
<dbReference type="SUPFAM" id="SSF47240">
    <property type="entry name" value="Ferritin-like"/>
    <property type="match status" value="1"/>
</dbReference>
<dbReference type="AlphaFoldDB" id="A0A7X5X0F0"/>